<feature type="signal peptide" evidence="2">
    <location>
        <begin position="1"/>
        <end position="20"/>
    </location>
</feature>
<evidence type="ECO:0000256" key="2">
    <source>
        <dbReference type="SAM" id="SignalP"/>
    </source>
</evidence>
<feature type="repeat" description="TPR" evidence="1">
    <location>
        <begin position="297"/>
        <end position="330"/>
    </location>
</feature>
<keyword evidence="4" id="KW-1185">Reference proteome</keyword>
<dbReference type="Gene3D" id="1.25.40.10">
    <property type="entry name" value="Tetratricopeptide repeat domain"/>
    <property type="match status" value="1"/>
</dbReference>
<evidence type="ECO:0000313" key="4">
    <source>
        <dbReference type="Proteomes" id="UP000056252"/>
    </source>
</evidence>
<evidence type="ECO:0000256" key="1">
    <source>
        <dbReference type="PROSITE-ProRule" id="PRU00339"/>
    </source>
</evidence>
<dbReference type="eggNOG" id="COG0457">
    <property type="taxonomic scope" value="Bacteria"/>
</dbReference>
<accession>A0A0S2KK22</accession>
<evidence type="ECO:0000313" key="3">
    <source>
        <dbReference type="EMBL" id="ALO48650.1"/>
    </source>
</evidence>
<dbReference type="STRING" id="76123.AS203_05795"/>
<gene>
    <name evidence="3" type="ORF">AS203_05795</name>
</gene>
<keyword evidence="2" id="KW-0732">Signal</keyword>
<dbReference type="InterPro" id="IPR019734">
    <property type="entry name" value="TPR_rpt"/>
</dbReference>
<dbReference type="InterPro" id="IPR011990">
    <property type="entry name" value="TPR-like_helical_dom_sf"/>
</dbReference>
<dbReference type="Proteomes" id="UP000056252">
    <property type="component" value="Chromosome"/>
</dbReference>
<organism evidence="3 4">
    <name type="scientific">Hoylesella enoeca</name>
    <dbReference type="NCBI Taxonomy" id="76123"/>
    <lineage>
        <taxon>Bacteria</taxon>
        <taxon>Pseudomonadati</taxon>
        <taxon>Bacteroidota</taxon>
        <taxon>Bacteroidia</taxon>
        <taxon>Bacteroidales</taxon>
        <taxon>Prevotellaceae</taxon>
        <taxon>Hoylesella</taxon>
    </lineage>
</organism>
<dbReference type="PROSITE" id="PS50005">
    <property type="entry name" value="TPR"/>
    <property type="match status" value="1"/>
</dbReference>
<dbReference type="EMBL" id="CP013195">
    <property type="protein sequence ID" value="ALO48650.1"/>
    <property type="molecule type" value="Genomic_DNA"/>
</dbReference>
<dbReference type="SUPFAM" id="SSF48452">
    <property type="entry name" value="TPR-like"/>
    <property type="match status" value="1"/>
</dbReference>
<reference evidence="4" key="1">
    <citation type="submission" date="2015-11" db="EMBL/GenBank/DDBJ databases">
        <authorList>
            <person name="Holder M.E."/>
            <person name="Ajami N.J."/>
            <person name="Petrosino J.F."/>
        </authorList>
    </citation>
    <scope>NUCLEOTIDE SEQUENCE [LARGE SCALE GENOMIC DNA]</scope>
    <source>
        <strain evidence="4">F0113</strain>
    </source>
</reference>
<sequence>MKKLMIAALMILTSSSVVFAGDSDALKAILKAKTYAEAESLLKSNLAQLTTAAEKAKAYNKLVDLAMSKVSKEQAVLNANQMAAQFNQGKTEPYDTLGMYNAVYDALQAGIECDKYDQMPNEKGAVKPKYHASNQARLNGIRVHLINAGQAAAQKEDKVGALRNYGMYVESANSSLMKDLDKAKNPDQYLGEVARVASVFAFQNNKLDLADQYVDVALQDTAVYKDALNLKLYIAQQQLKTKEDSVKYADKLKDIYTKDKSNDQVFGQLAGLYASLKMIDAANALITDKLAVDPKNYTAWALKGQNEMNASKWDNAIESYKKAIEIKDDEPILYTYLGYCINSKAGGINNDINAQKALYQQSLPYLEKAKQLDPNREKANWSYPLYQCYYVLYGANDTRTKDIEKLIR</sequence>
<dbReference type="RefSeq" id="WP_036888604.1">
    <property type="nucleotide sequence ID" value="NZ_CP013195.1"/>
</dbReference>
<dbReference type="AlphaFoldDB" id="A0A0S2KK22"/>
<dbReference type="KEGG" id="peo:AS203_05795"/>
<feature type="chain" id="PRO_5006601812" evidence="2">
    <location>
        <begin position="21"/>
        <end position="408"/>
    </location>
</feature>
<proteinExistence type="predicted"/>
<keyword evidence="1" id="KW-0802">TPR repeat</keyword>
<name>A0A0S2KK22_9BACT</name>
<dbReference type="OrthoDB" id="1063371at2"/>
<protein>
    <submittedName>
        <fullName evidence="3">Uncharacterized protein</fullName>
    </submittedName>
</protein>